<dbReference type="Pfam" id="PF13434">
    <property type="entry name" value="Lys_Orn_oxgnase"/>
    <property type="match status" value="1"/>
</dbReference>
<dbReference type="PANTHER" id="PTHR42802">
    <property type="entry name" value="MONOOXYGENASE"/>
    <property type="match status" value="1"/>
</dbReference>
<evidence type="ECO:0000256" key="1">
    <source>
        <dbReference type="ARBA" id="ARBA00001974"/>
    </source>
</evidence>
<comment type="similarity">
    <text evidence="3">Belongs to the lysine N(6)-hydroxylase/L-ornithine N(5)-oxygenase family.</text>
</comment>
<evidence type="ECO:0000313" key="8">
    <source>
        <dbReference type="EMBL" id="OWW21028.1"/>
    </source>
</evidence>
<keyword evidence="4" id="KW-0285">Flavoprotein</keyword>
<sequence>MKQVLDVIGVGFGPANIAVAIANEELDTGLSMRFLERAPTSKWQPGMQFGQSDIQNHPLRDLATPRNPRSQYSFTNFLFSKGRLFEFLNLGRTYPLRAEYSQYVEWVAGHFSHQVQYNTSVQNVRYVAADSANGGKGHYEVSTADGDVHCGRSLLLAPGRTPFIPPVFANKLTPRVIHLNHYIPTLKALQEAGTPPKRVAVVGGSQSAAEILVHLADELPDAEVVGFNRSFGFRLKDTSPFTGEVYFPEFVDLFYSLDKDKKARLAENLHYTNYSATDSDVLDALYLKMYQQKVENRERLSIRRSADILGVETDEGGATLRYTQIEQPDERAEHFDLVVLATGFRNLGTGPQDERHPAIFAPLAPYAEKGEGGVIQVNSDYTVKMLHTVRSDNPCYMNGLCESAHGMGDAGSFSLLSLRSKVIVESLERRLNAVPAAAKVTMSLRTVQKEDDLALAA</sequence>
<dbReference type="PANTHER" id="PTHR42802:SF1">
    <property type="entry name" value="L-ORNITHINE N(5)-MONOOXYGENASE"/>
    <property type="match status" value="1"/>
</dbReference>
<keyword evidence="9" id="KW-1185">Reference proteome</keyword>
<comment type="pathway">
    <text evidence="2">Siderophore biosynthesis.</text>
</comment>
<evidence type="ECO:0000256" key="3">
    <source>
        <dbReference type="ARBA" id="ARBA00007588"/>
    </source>
</evidence>
<dbReference type="OrthoDB" id="7527071at2"/>
<reference evidence="8 9" key="1">
    <citation type="submission" date="2016-02" db="EMBL/GenBank/DDBJ databases">
        <authorList>
            <person name="Wen L."/>
            <person name="He K."/>
            <person name="Yang H."/>
        </authorList>
    </citation>
    <scope>NUCLEOTIDE SEQUENCE [LARGE SCALE GENOMIC DNA]</scope>
    <source>
        <strain evidence="8 9">TSA40</strain>
    </source>
</reference>
<comment type="caution">
    <text evidence="8">The sequence shown here is derived from an EMBL/GenBank/DDBJ whole genome shotgun (WGS) entry which is preliminary data.</text>
</comment>
<evidence type="ECO:0000256" key="5">
    <source>
        <dbReference type="ARBA" id="ARBA00022827"/>
    </source>
</evidence>
<dbReference type="EMBL" id="LSTO01000001">
    <property type="protein sequence ID" value="OWW21028.1"/>
    <property type="molecule type" value="Genomic_DNA"/>
</dbReference>
<evidence type="ECO:0000256" key="2">
    <source>
        <dbReference type="ARBA" id="ARBA00004924"/>
    </source>
</evidence>
<protein>
    <recommendedName>
        <fullName evidence="10">Ornithine monooxygenase</fullName>
    </recommendedName>
</protein>
<name>A0A254TMU2_9BURK</name>
<evidence type="ECO:0000313" key="9">
    <source>
        <dbReference type="Proteomes" id="UP000197535"/>
    </source>
</evidence>
<evidence type="ECO:0000256" key="4">
    <source>
        <dbReference type="ARBA" id="ARBA00022630"/>
    </source>
</evidence>
<dbReference type="Proteomes" id="UP000197535">
    <property type="component" value="Unassembled WGS sequence"/>
</dbReference>
<dbReference type="InterPro" id="IPR036188">
    <property type="entry name" value="FAD/NAD-bd_sf"/>
</dbReference>
<dbReference type="RefSeq" id="WP_088707882.1">
    <property type="nucleotide sequence ID" value="NZ_LSTO01000001.1"/>
</dbReference>
<dbReference type="InterPro" id="IPR025700">
    <property type="entry name" value="Lys/Orn_oxygenase"/>
</dbReference>
<dbReference type="PRINTS" id="PR00368">
    <property type="entry name" value="FADPNR"/>
</dbReference>
<accession>A0A254TMU2</accession>
<dbReference type="SUPFAM" id="SSF51905">
    <property type="entry name" value="FAD/NAD(P)-binding domain"/>
    <property type="match status" value="2"/>
</dbReference>
<comment type="cofactor">
    <cofactor evidence="1">
        <name>FAD</name>
        <dbReference type="ChEBI" id="CHEBI:57692"/>
    </cofactor>
</comment>
<keyword evidence="7" id="KW-0560">Oxidoreductase</keyword>
<evidence type="ECO:0008006" key="10">
    <source>
        <dbReference type="Google" id="ProtNLM"/>
    </source>
</evidence>
<proteinExistence type="inferred from homology"/>
<dbReference type="AlphaFoldDB" id="A0A254TMU2"/>
<evidence type="ECO:0000256" key="7">
    <source>
        <dbReference type="ARBA" id="ARBA00023002"/>
    </source>
</evidence>
<organism evidence="8 9">
    <name type="scientific">Noviherbaspirillum denitrificans</name>
    <dbReference type="NCBI Taxonomy" id="1968433"/>
    <lineage>
        <taxon>Bacteria</taxon>
        <taxon>Pseudomonadati</taxon>
        <taxon>Pseudomonadota</taxon>
        <taxon>Betaproteobacteria</taxon>
        <taxon>Burkholderiales</taxon>
        <taxon>Oxalobacteraceae</taxon>
        <taxon>Noviherbaspirillum</taxon>
    </lineage>
</organism>
<dbReference type="GO" id="GO:0006879">
    <property type="term" value="P:intracellular iron ion homeostasis"/>
    <property type="evidence" value="ECO:0007669"/>
    <property type="project" value="TreeGrafter"/>
</dbReference>
<dbReference type="GO" id="GO:0016491">
    <property type="term" value="F:oxidoreductase activity"/>
    <property type="evidence" value="ECO:0007669"/>
    <property type="project" value="UniProtKB-KW"/>
</dbReference>
<keyword evidence="5" id="KW-0274">FAD</keyword>
<dbReference type="Gene3D" id="3.50.50.60">
    <property type="entry name" value="FAD/NAD(P)-binding domain"/>
    <property type="match status" value="1"/>
</dbReference>
<gene>
    <name evidence="8" type="ORF">AYR66_17650</name>
</gene>
<evidence type="ECO:0000256" key="6">
    <source>
        <dbReference type="ARBA" id="ARBA00022857"/>
    </source>
</evidence>
<keyword evidence="6" id="KW-0521">NADP</keyword>